<name>A0A832YXT3_9CREN</name>
<dbReference type="AlphaFoldDB" id="A0A832YXT3"/>
<dbReference type="Proteomes" id="UP000605805">
    <property type="component" value="Unassembled WGS sequence"/>
</dbReference>
<dbReference type="Gene3D" id="3.40.30.10">
    <property type="entry name" value="Glutaredoxin"/>
    <property type="match status" value="1"/>
</dbReference>
<reference evidence="1" key="1">
    <citation type="journal article" date="2020" name="ISME J.">
        <title>Gammaproteobacteria mediating utilization of methyl-, sulfur- and petroleum organic compounds in deep ocean hydrothermal plumes.</title>
        <authorList>
            <person name="Zhou Z."/>
            <person name="Liu Y."/>
            <person name="Pan J."/>
            <person name="Cron B.R."/>
            <person name="Toner B.M."/>
            <person name="Anantharaman K."/>
            <person name="Breier J.A."/>
            <person name="Dick G.J."/>
            <person name="Li M."/>
        </authorList>
    </citation>
    <scope>NUCLEOTIDE SEQUENCE</scope>
    <source>
        <strain evidence="1">SZUA-1435</strain>
    </source>
</reference>
<sequence length="188" mass="22158">MRYVKEVDTKCPHGIYIYDRNRDLWMLVRSDGDAFEPSEDGVYVIYFDNTKCPACRKYDTIWFPFVRKWSKEHHNHKFVVVLCDWFARECKSEAASNSFRKYDVHASPTTVITYVKGGKRVYDEKYEGVLYEFELKLILEGFEERANKHLRGEKVELPIKKESVEASLQKLIAEIIKQLLASTESKSR</sequence>
<dbReference type="SUPFAM" id="SSF52833">
    <property type="entry name" value="Thioredoxin-like"/>
    <property type="match status" value="1"/>
</dbReference>
<evidence type="ECO:0000313" key="1">
    <source>
        <dbReference type="EMBL" id="HIP57073.1"/>
    </source>
</evidence>
<accession>A0A832YXT3</accession>
<evidence type="ECO:0000313" key="2">
    <source>
        <dbReference type="Proteomes" id="UP000605805"/>
    </source>
</evidence>
<dbReference type="InterPro" id="IPR036249">
    <property type="entry name" value="Thioredoxin-like_sf"/>
</dbReference>
<evidence type="ECO:0008006" key="3">
    <source>
        <dbReference type="Google" id="ProtNLM"/>
    </source>
</evidence>
<dbReference type="EMBL" id="DQTV01000060">
    <property type="protein sequence ID" value="HIP57073.1"/>
    <property type="molecule type" value="Genomic_DNA"/>
</dbReference>
<organism evidence="1 2">
    <name type="scientific">Ignisphaera aggregans</name>
    <dbReference type="NCBI Taxonomy" id="334771"/>
    <lineage>
        <taxon>Archaea</taxon>
        <taxon>Thermoproteota</taxon>
        <taxon>Thermoprotei</taxon>
        <taxon>Desulfurococcales</taxon>
        <taxon>Desulfurococcaceae</taxon>
        <taxon>Ignisphaera</taxon>
    </lineage>
</organism>
<gene>
    <name evidence="1" type="ORF">EYH02_03270</name>
</gene>
<comment type="caution">
    <text evidence="1">The sequence shown here is derived from an EMBL/GenBank/DDBJ whole genome shotgun (WGS) entry which is preliminary data.</text>
</comment>
<proteinExistence type="predicted"/>
<protein>
    <recommendedName>
        <fullName evidence="3">Thioredoxin</fullName>
    </recommendedName>
</protein>